<evidence type="ECO:0000313" key="2">
    <source>
        <dbReference type="Proteomes" id="UP000199213"/>
    </source>
</evidence>
<dbReference type="EMBL" id="FNFM01000009">
    <property type="protein sequence ID" value="SDK54746.1"/>
    <property type="molecule type" value="Genomic_DNA"/>
</dbReference>
<protein>
    <submittedName>
        <fullName evidence="1">Uncharacterized protein</fullName>
    </submittedName>
</protein>
<gene>
    <name evidence="1" type="ORF">SAMN04487820_10971</name>
</gene>
<reference evidence="2" key="1">
    <citation type="submission" date="2016-10" db="EMBL/GenBank/DDBJ databases">
        <authorList>
            <person name="Varghese N."/>
            <person name="Submissions S."/>
        </authorList>
    </citation>
    <scope>NUCLEOTIDE SEQUENCE [LARGE SCALE GENOMIC DNA]</scope>
    <source>
        <strain evidence="2">DSM 45460</strain>
    </source>
</reference>
<name>A0A1G9CSX1_ACTMZ</name>
<accession>A0A1G9CSX1</accession>
<keyword evidence="2" id="KW-1185">Reference proteome</keyword>
<organism evidence="1 2">
    <name type="scientific">Actinopolyspora mzabensis</name>
    <dbReference type="NCBI Taxonomy" id="995066"/>
    <lineage>
        <taxon>Bacteria</taxon>
        <taxon>Bacillati</taxon>
        <taxon>Actinomycetota</taxon>
        <taxon>Actinomycetes</taxon>
        <taxon>Actinopolysporales</taxon>
        <taxon>Actinopolysporaceae</taxon>
        <taxon>Actinopolyspora</taxon>
    </lineage>
</organism>
<dbReference type="Proteomes" id="UP000199213">
    <property type="component" value="Unassembled WGS sequence"/>
</dbReference>
<proteinExistence type="predicted"/>
<dbReference type="AlphaFoldDB" id="A0A1G9CSX1"/>
<evidence type="ECO:0000313" key="1">
    <source>
        <dbReference type="EMBL" id="SDK54746.1"/>
    </source>
</evidence>
<sequence>MPAVVWLTERDNFDDCIDFWNVRALRPSGFNEPPMVLLPVDELEDWVDFNCQLQSTLFRPMLCNIDVIVISNGVDVDQLEYAARWLGLNPSVENIEVREEWPPPEPRQPPFMCKFNIDVSQFVGFEREYGSIYPVDAQVFRSNSRVRFRSPVRFSGGGRSLLLLSGQPFDGIPRRSIAASLVIRNATWQGDSIQIATNAQNNYNLNFSVPSVEQVRDKILESSVYDYELSDKGKIGRGIQSSSKLSSLLKGGVYEALSELVTPRSKTLMKEIKSCFDDSEITDKMRDLASRWGGRTERIFRPATQFEKVQKDIRPKVAEELCALGWAERGLKVSCPTCNIHSFVPINKADSVASCPGCSSVARYETVPSGPLVFYRLDSFIDLAVDQGVFPHLMVIAALEKSEPLSSFLPGVNLFFDEFGGYVEVDLFGVSGGKVMAGEVKTSVSEFTNERIERDVDLSKNLGVDVHILASVDVVSEDVRGFAQGLCESAGIELYVLDKSQLRPE</sequence>